<proteinExistence type="inferred from homology"/>
<evidence type="ECO:0000256" key="1">
    <source>
        <dbReference type="ARBA" id="ARBA00010641"/>
    </source>
</evidence>
<evidence type="ECO:0000256" key="4">
    <source>
        <dbReference type="ARBA" id="ARBA00023163"/>
    </source>
</evidence>
<protein>
    <submittedName>
        <fullName evidence="7">RNA polymerase sigma-70 factor, ECF subfamily</fullName>
    </submittedName>
</protein>
<organism evidence="7 8">
    <name type="scientific">Parabacteroides chinchillae</name>
    <dbReference type="NCBI Taxonomy" id="871327"/>
    <lineage>
        <taxon>Bacteria</taxon>
        <taxon>Pseudomonadati</taxon>
        <taxon>Bacteroidota</taxon>
        <taxon>Bacteroidia</taxon>
        <taxon>Bacteroidales</taxon>
        <taxon>Tannerellaceae</taxon>
        <taxon>Parabacteroides</taxon>
    </lineage>
</organism>
<evidence type="ECO:0000313" key="7">
    <source>
        <dbReference type="EMBL" id="SEF89529.1"/>
    </source>
</evidence>
<evidence type="ECO:0000256" key="3">
    <source>
        <dbReference type="ARBA" id="ARBA00023082"/>
    </source>
</evidence>
<dbReference type="AlphaFoldDB" id="A0A8G2BX09"/>
<keyword evidence="4" id="KW-0804">Transcription</keyword>
<dbReference type="GO" id="GO:0016987">
    <property type="term" value="F:sigma factor activity"/>
    <property type="evidence" value="ECO:0007669"/>
    <property type="project" value="UniProtKB-KW"/>
</dbReference>
<keyword evidence="8" id="KW-1185">Reference proteome</keyword>
<dbReference type="GO" id="GO:0006352">
    <property type="term" value="P:DNA-templated transcription initiation"/>
    <property type="evidence" value="ECO:0007669"/>
    <property type="project" value="InterPro"/>
</dbReference>
<dbReference type="SUPFAM" id="SSF88659">
    <property type="entry name" value="Sigma3 and sigma4 domains of RNA polymerase sigma factors"/>
    <property type="match status" value="1"/>
</dbReference>
<sequence>MLLAELRRGNKEAFSILFTSYYKDLVRFGGVFLSNKMVCEDIVQSVFLNLWNDRASLEITTSLKSYLLTSVRNRCMNEIQHRNIVHEHASDMMSNPVLDEINTENYVLFSDLQTHFLLALQQVPEAFRLPFEMNRMQGMKYKDIAIRLNVSERTVEVRISKALEMLRTLLKDFLLCLVCLLRLL</sequence>
<dbReference type="Gene3D" id="1.10.10.10">
    <property type="entry name" value="Winged helix-like DNA-binding domain superfamily/Winged helix DNA-binding domain"/>
    <property type="match status" value="1"/>
</dbReference>
<keyword evidence="3" id="KW-0731">Sigma factor</keyword>
<dbReference type="Gene3D" id="1.10.1740.10">
    <property type="match status" value="1"/>
</dbReference>
<evidence type="ECO:0000313" key="8">
    <source>
        <dbReference type="Proteomes" id="UP000236725"/>
    </source>
</evidence>
<dbReference type="NCBIfam" id="TIGR02937">
    <property type="entry name" value="sigma70-ECF"/>
    <property type="match status" value="1"/>
</dbReference>
<dbReference type="EMBL" id="FNVS01000009">
    <property type="protein sequence ID" value="SEF89529.1"/>
    <property type="molecule type" value="Genomic_DNA"/>
</dbReference>
<dbReference type="SUPFAM" id="SSF88946">
    <property type="entry name" value="Sigma2 domain of RNA polymerase sigma factors"/>
    <property type="match status" value="1"/>
</dbReference>
<dbReference type="InterPro" id="IPR039425">
    <property type="entry name" value="RNA_pol_sigma-70-like"/>
</dbReference>
<dbReference type="InterPro" id="IPR014327">
    <property type="entry name" value="RNA_pol_sigma70_bacteroid"/>
</dbReference>
<dbReference type="InterPro" id="IPR014284">
    <property type="entry name" value="RNA_pol_sigma-70_dom"/>
</dbReference>
<reference evidence="7 8" key="1">
    <citation type="submission" date="2016-10" db="EMBL/GenBank/DDBJ databases">
        <authorList>
            <person name="Varghese N."/>
            <person name="Submissions S."/>
        </authorList>
    </citation>
    <scope>NUCLEOTIDE SEQUENCE [LARGE SCALE GENOMIC DNA]</scope>
    <source>
        <strain evidence="7 8">DSM 29073</strain>
    </source>
</reference>
<dbReference type="InterPro" id="IPR013325">
    <property type="entry name" value="RNA_pol_sigma_r2"/>
</dbReference>
<dbReference type="Pfam" id="PF08281">
    <property type="entry name" value="Sigma70_r4_2"/>
    <property type="match status" value="1"/>
</dbReference>
<dbReference type="InterPro" id="IPR013249">
    <property type="entry name" value="RNA_pol_sigma70_r4_t2"/>
</dbReference>
<evidence type="ECO:0000259" key="5">
    <source>
        <dbReference type="Pfam" id="PF04542"/>
    </source>
</evidence>
<dbReference type="InterPro" id="IPR007627">
    <property type="entry name" value="RNA_pol_sigma70_r2"/>
</dbReference>
<comment type="caution">
    <text evidence="7">The sequence shown here is derived from an EMBL/GenBank/DDBJ whole genome shotgun (WGS) entry which is preliminary data.</text>
</comment>
<gene>
    <name evidence="7" type="ORF">SAMN05444001_10922</name>
</gene>
<evidence type="ECO:0000259" key="6">
    <source>
        <dbReference type="Pfam" id="PF08281"/>
    </source>
</evidence>
<dbReference type="InterPro" id="IPR036388">
    <property type="entry name" value="WH-like_DNA-bd_sf"/>
</dbReference>
<keyword evidence="2" id="KW-0805">Transcription regulation</keyword>
<feature type="domain" description="RNA polymerase sigma factor 70 region 4 type 2" evidence="6">
    <location>
        <begin position="117"/>
        <end position="166"/>
    </location>
</feature>
<feature type="domain" description="RNA polymerase sigma-70 region 2" evidence="5">
    <location>
        <begin position="17"/>
        <end position="82"/>
    </location>
</feature>
<dbReference type="Proteomes" id="UP000236725">
    <property type="component" value="Unassembled WGS sequence"/>
</dbReference>
<dbReference type="PANTHER" id="PTHR43133">
    <property type="entry name" value="RNA POLYMERASE ECF-TYPE SIGMA FACTO"/>
    <property type="match status" value="1"/>
</dbReference>
<dbReference type="NCBIfam" id="TIGR02985">
    <property type="entry name" value="Sig70_bacteroi1"/>
    <property type="match status" value="1"/>
</dbReference>
<accession>A0A8G2BX09</accession>
<dbReference type="GO" id="GO:0003677">
    <property type="term" value="F:DNA binding"/>
    <property type="evidence" value="ECO:0007669"/>
    <property type="project" value="InterPro"/>
</dbReference>
<dbReference type="Pfam" id="PF04542">
    <property type="entry name" value="Sigma70_r2"/>
    <property type="match status" value="1"/>
</dbReference>
<comment type="similarity">
    <text evidence="1">Belongs to the sigma-70 factor family. ECF subfamily.</text>
</comment>
<dbReference type="InterPro" id="IPR013324">
    <property type="entry name" value="RNA_pol_sigma_r3/r4-like"/>
</dbReference>
<evidence type="ECO:0000256" key="2">
    <source>
        <dbReference type="ARBA" id="ARBA00023015"/>
    </source>
</evidence>
<dbReference type="PANTHER" id="PTHR43133:SF46">
    <property type="entry name" value="RNA POLYMERASE SIGMA-70 FACTOR ECF SUBFAMILY"/>
    <property type="match status" value="1"/>
</dbReference>
<name>A0A8G2BX09_9BACT</name>